<accession>A0A955L2I3</accession>
<comment type="catalytic activity">
    <reaction evidence="3">
        <text>DNA(n) + a 2'-deoxyribonucleoside 5'-triphosphate = DNA(n+1) + diphosphate</text>
        <dbReference type="Rhea" id="RHEA:22508"/>
        <dbReference type="Rhea" id="RHEA-COMP:17339"/>
        <dbReference type="Rhea" id="RHEA-COMP:17340"/>
        <dbReference type="ChEBI" id="CHEBI:33019"/>
        <dbReference type="ChEBI" id="CHEBI:61560"/>
        <dbReference type="ChEBI" id="CHEBI:173112"/>
        <dbReference type="EC" id="2.7.7.7"/>
    </reaction>
</comment>
<gene>
    <name evidence="5" type="ORF">KC678_05490</name>
</gene>
<dbReference type="Pfam" id="PF00476">
    <property type="entry name" value="DNA_pol_A"/>
    <property type="match status" value="2"/>
</dbReference>
<feature type="non-terminal residue" evidence="5">
    <location>
        <position position="1"/>
    </location>
</feature>
<sequence>SADFSGQELRLLAHLSQEPEMIKALKEKKDLHAYSASLIYKIPYEDFFEYEDEARTIIKLEPDGSPVFIDKMKKLRNATKALVFGILYGMGPNKLADKLGITIDEARDIIRKYFEIFPKVKTLMDKLAADVIKNKYAYSPLDGRKMFFWDLDWNHKGKVAHAQRQGQNFPFQGTGATTTKQALIYIDEKIKELKFDAQILFAVHDKLLS</sequence>
<evidence type="ECO:0000256" key="3">
    <source>
        <dbReference type="ARBA" id="ARBA00049244"/>
    </source>
</evidence>
<dbReference type="PRINTS" id="PR00868">
    <property type="entry name" value="DNAPOLI"/>
</dbReference>
<dbReference type="EC" id="2.7.7.7" evidence="1"/>
<name>A0A955L2I3_9BACT</name>
<feature type="domain" description="DNA-directed DNA polymerase family A palm" evidence="4">
    <location>
        <begin position="1"/>
        <end position="208"/>
    </location>
</feature>
<evidence type="ECO:0000256" key="1">
    <source>
        <dbReference type="ARBA" id="ARBA00012417"/>
    </source>
</evidence>
<comment type="caution">
    <text evidence="5">The sequence shown here is derived from an EMBL/GenBank/DDBJ whole genome shotgun (WGS) entry which is preliminary data.</text>
</comment>
<reference evidence="5" key="2">
    <citation type="journal article" date="2021" name="Microbiome">
        <title>Successional dynamics and alternative stable states in a saline activated sludge microbial community over 9 years.</title>
        <authorList>
            <person name="Wang Y."/>
            <person name="Ye J."/>
            <person name="Ju F."/>
            <person name="Liu L."/>
            <person name="Boyd J.A."/>
            <person name="Deng Y."/>
            <person name="Parks D.H."/>
            <person name="Jiang X."/>
            <person name="Yin X."/>
            <person name="Woodcroft B.J."/>
            <person name="Tyson G.W."/>
            <person name="Hugenholtz P."/>
            <person name="Polz M.F."/>
            <person name="Zhang T."/>
        </authorList>
    </citation>
    <scope>NUCLEOTIDE SEQUENCE</scope>
    <source>
        <strain evidence="5">HKST-UBA13</strain>
    </source>
</reference>
<dbReference type="GO" id="GO:0006261">
    <property type="term" value="P:DNA-templated DNA replication"/>
    <property type="evidence" value="ECO:0007669"/>
    <property type="project" value="InterPro"/>
</dbReference>
<evidence type="ECO:0000313" key="6">
    <source>
        <dbReference type="Proteomes" id="UP000775877"/>
    </source>
</evidence>
<dbReference type="PANTHER" id="PTHR10133">
    <property type="entry name" value="DNA POLYMERASE I"/>
    <property type="match status" value="1"/>
</dbReference>
<dbReference type="GO" id="GO:0003887">
    <property type="term" value="F:DNA-directed DNA polymerase activity"/>
    <property type="evidence" value="ECO:0007669"/>
    <property type="project" value="UniProtKB-EC"/>
</dbReference>
<dbReference type="InterPro" id="IPR002298">
    <property type="entry name" value="DNA_polymerase_A"/>
</dbReference>
<dbReference type="Gene3D" id="1.10.150.20">
    <property type="entry name" value="5' to 3' exonuclease, C-terminal subdomain"/>
    <property type="match status" value="1"/>
</dbReference>
<dbReference type="Proteomes" id="UP000775877">
    <property type="component" value="Unassembled WGS sequence"/>
</dbReference>
<dbReference type="SMART" id="SM00482">
    <property type="entry name" value="POLAc"/>
    <property type="match status" value="1"/>
</dbReference>
<dbReference type="InterPro" id="IPR043502">
    <property type="entry name" value="DNA/RNA_pol_sf"/>
</dbReference>
<dbReference type="AlphaFoldDB" id="A0A955L2I3"/>
<dbReference type="GO" id="GO:0006302">
    <property type="term" value="P:double-strand break repair"/>
    <property type="evidence" value="ECO:0007669"/>
    <property type="project" value="TreeGrafter"/>
</dbReference>
<organism evidence="5 6">
    <name type="scientific">Candidatus Dojkabacteria bacterium</name>
    <dbReference type="NCBI Taxonomy" id="2099670"/>
    <lineage>
        <taxon>Bacteria</taxon>
        <taxon>Candidatus Dojkabacteria</taxon>
    </lineage>
</organism>
<evidence type="ECO:0000259" key="4">
    <source>
        <dbReference type="SMART" id="SM00482"/>
    </source>
</evidence>
<dbReference type="SUPFAM" id="SSF56672">
    <property type="entry name" value="DNA/RNA polymerases"/>
    <property type="match status" value="1"/>
</dbReference>
<evidence type="ECO:0000313" key="5">
    <source>
        <dbReference type="EMBL" id="MCA9381694.1"/>
    </source>
</evidence>
<keyword evidence="2" id="KW-0235">DNA replication</keyword>
<dbReference type="EMBL" id="JAGQLJ010000161">
    <property type="protein sequence ID" value="MCA9381694.1"/>
    <property type="molecule type" value="Genomic_DNA"/>
</dbReference>
<protein>
    <recommendedName>
        <fullName evidence="1">DNA-directed DNA polymerase</fullName>
        <ecNumber evidence="1">2.7.7.7</ecNumber>
    </recommendedName>
</protein>
<dbReference type="GO" id="GO:0003677">
    <property type="term" value="F:DNA binding"/>
    <property type="evidence" value="ECO:0007669"/>
    <property type="project" value="InterPro"/>
</dbReference>
<dbReference type="InterPro" id="IPR001098">
    <property type="entry name" value="DNA-dir_DNA_pol_A_palm_dom"/>
</dbReference>
<dbReference type="PANTHER" id="PTHR10133:SF27">
    <property type="entry name" value="DNA POLYMERASE NU"/>
    <property type="match status" value="1"/>
</dbReference>
<evidence type="ECO:0000256" key="2">
    <source>
        <dbReference type="ARBA" id="ARBA00022705"/>
    </source>
</evidence>
<reference evidence="5" key="1">
    <citation type="submission" date="2020-04" db="EMBL/GenBank/DDBJ databases">
        <authorList>
            <person name="Zhang T."/>
        </authorList>
    </citation>
    <scope>NUCLEOTIDE SEQUENCE</scope>
    <source>
        <strain evidence="5">HKST-UBA13</strain>
    </source>
</reference>
<proteinExistence type="predicted"/>